<dbReference type="RefSeq" id="WP_026681431.1">
    <property type="nucleotide sequence ID" value="NZ_BAAACY010000053.1"/>
</dbReference>
<name>A0A941DX78_9BACI</name>
<dbReference type="Pfam" id="PF26326">
    <property type="entry name" value="YtzJ"/>
    <property type="match status" value="1"/>
</dbReference>
<dbReference type="InterPro" id="IPR058867">
    <property type="entry name" value="YtzJ"/>
</dbReference>
<gene>
    <name evidence="1" type="ORF">KCX74_07170</name>
</gene>
<accession>A0A941DX78</accession>
<protein>
    <submittedName>
        <fullName evidence="1">Uncharacterized protein</fullName>
    </submittedName>
</protein>
<evidence type="ECO:0000313" key="1">
    <source>
        <dbReference type="EMBL" id="MBR7795823.1"/>
    </source>
</evidence>
<organism evidence="1 2">
    <name type="scientific">Virgibacillus salarius</name>
    <dbReference type="NCBI Taxonomy" id="447199"/>
    <lineage>
        <taxon>Bacteria</taxon>
        <taxon>Bacillati</taxon>
        <taxon>Bacillota</taxon>
        <taxon>Bacilli</taxon>
        <taxon>Bacillales</taxon>
        <taxon>Bacillaceae</taxon>
        <taxon>Virgibacillus</taxon>
    </lineage>
</organism>
<proteinExistence type="predicted"/>
<dbReference type="Proteomes" id="UP000675284">
    <property type="component" value="Unassembled WGS sequence"/>
</dbReference>
<dbReference type="EMBL" id="JAGSOT010000016">
    <property type="protein sequence ID" value="MBR7795823.1"/>
    <property type="molecule type" value="Genomic_DNA"/>
</dbReference>
<evidence type="ECO:0000313" key="2">
    <source>
        <dbReference type="Proteomes" id="UP000675284"/>
    </source>
</evidence>
<sequence>MLVMNHRRMRDEKIARLKEGHSAYAESHELIRLIKRDIEKEHLDVIYDNTNSGCWFIPNSNRKSS</sequence>
<dbReference type="AlphaFoldDB" id="A0A941DX78"/>
<reference evidence="1" key="1">
    <citation type="submission" date="2021-04" db="EMBL/GenBank/DDBJ databases">
        <title>Isolation and polyphasic classification of algal microorganism.</title>
        <authorList>
            <person name="Wang S."/>
        </authorList>
    </citation>
    <scope>NUCLEOTIDE SEQUENCE</scope>
    <source>
        <strain evidence="1">720a</strain>
    </source>
</reference>
<comment type="caution">
    <text evidence="1">The sequence shown here is derived from an EMBL/GenBank/DDBJ whole genome shotgun (WGS) entry which is preliminary data.</text>
</comment>
<keyword evidence="2" id="KW-1185">Reference proteome</keyword>